<gene>
    <name evidence="1" type="ORF">ME7_00529</name>
</gene>
<reference evidence="1 2" key="1">
    <citation type="submission" date="2012-03" db="EMBL/GenBank/DDBJ databases">
        <title>The Genome Sequence of Bartonella birtlesii LL-WM9.</title>
        <authorList>
            <consortium name="The Broad Institute Genome Sequencing Platform"/>
            <consortium name="The Broad Institute Genome Sequencing Center for Infectious Disease"/>
            <person name="Feldgarden M."/>
            <person name="Kirby J."/>
            <person name="Kosoy M."/>
            <person name="Birtles R."/>
            <person name="Probert W.S."/>
            <person name="Chiaraviglio L."/>
            <person name="Young S.K."/>
            <person name="Zeng Q."/>
            <person name="Gargeya S."/>
            <person name="Fitzgerald M."/>
            <person name="Haas B."/>
            <person name="Abouelleil A."/>
            <person name="Alvarado L."/>
            <person name="Arachchi H.M."/>
            <person name="Berlin A."/>
            <person name="Chapman S.B."/>
            <person name="Gearin G."/>
            <person name="Goldberg J."/>
            <person name="Griggs A."/>
            <person name="Gujja S."/>
            <person name="Hansen M."/>
            <person name="Heiman D."/>
            <person name="Howarth C."/>
            <person name="Larimer J."/>
            <person name="Lui A."/>
            <person name="MacDonald P.J.P."/>
            <person name="McCowen C."/>
            <person name="Montmayeur A."/>
            <person name="Murphy C."/>
            <person name="Neiman D."/>
            <person name="Pearson M."/>
            <person name="Priest M."/>
            <person name="Roberts A."/>
            <person name="Saif S."/>
            <person name="Shea T."/>
            <person name="Sisk P."/>
            <person name="Stolte C."/>
            <person name="Sykes S."/>
            <person name="Wortman J."/>
            <person name="Nusbaum C."/>
            <person name="Birren B."/>
        </authorList>
    </citation>
    <scope>NUCLEOTIDE SEQUENCE [LARGE SCALE GENOMIC DNA]</scope>
    <source>
        <strain evidence="1 2">LL-WM9</strain>
    </source>
</reference>
<accession>J0Q4H8</accession>
<sequence>MAIQGYDGNFWVYNDALVFKNGHVYENARVLGNAIICGHIYGHVRLYDNAIVAGDVSMIMPIFMIIPRLIKVCFHFC</sequence>
<dbReference type="PATRIC" id="fig|1094552.3.peg.554"/>
<name>J0Q4H8_9HYPH</name>
<proteinExistence type="predicted"/>
<dbReference type="InterPro" id="IPR011004">
    <property type="entry name" value="Trimer_LpxA-like_sf"/>
</dbReference>
<dbReference type="SUPFAM" id="SSF51161">
    <property type="entry name" value="Trimeric LpxA-like enzymes"/>
    <property type="match status" value="1"/>
</dbReference>
<dbReference type="Proteomes" id="UP000008748">
    <property type="component" value="Unassembled WGS sequence"/>
</dbReference>
<organism evidence="1 2">
    <name type="scientific">Bartonella birtlesii LL-WM9</name>
    <dbReference type="NCBI Taxonomy" id="1094552"/>
    <lineage>
        <taxon>Bacteria</taxon>
        <taxon>Pseudomonadati</taxon>
        <taxon>Pseudomonadota</taxon>
        <taxon>Alphaproteobacteria</taxon>
        <taxon>Hyphomicrobiales</taxon>
        <taxon>Bartonellaceae</taxon>
        <taxon>Bartonella</taxon>
    </lineage>
</organism>
<dbReference type="HOGENOM" id="CLU_2630964_0_0_5"/>
<protein>
    <submittedName>
        <fullName evidence="1">Uncharacterized protein</fullName>
    </submittedName>
</protein>
<evidence type="ECO:0000313" key="1">
    <source>
        <dbReference type="EMBL" id="EJF77514.1"/>
    </source>
</evidence>
<evidence type="ECO:0000313" key="2">
    <source>
        <dbReference type="Proteomes" id="UP000008748"/>
    </source>
</evidence>
<dbReference type="AlphaFoldDB" id="J0Q4H8"/>
<dbReference type="EMBL" id="AIMC01000004">
    <property type="protein sequence ID" value="EJF77514.1"/>
    <property type="molecule type" value="Genomic_DNA"/>
</dbReference>
<keyword evidence="2" id="KW-1185">Reference proteome</keyword>
<comment type="caution">
    <text evidence="1">The sequence shown here is derived from an EMBL/GenBank/DDBJ whole genome shotgun (WGS) entry which is preliminary data.</text>
</comment>